<keyword evidence="2" id="KW-1185">Reference proteome</keyword>
<feature type="non-terminal residue" evidence="1">
    <location>
        <position position="1"/>
    </location>
</feature>
<dbReference type="SUPFAM" id="SSF54160">
    <property type="entry name" value="Chromo domain-like"/>
    <property type="match status" value="1"/>
</dbReference>
<dbReference type="OrthoDB" id="3211671at2759"/>
<accession>A0A2H3IU90</accession>
<organism evidence="1 2">
    <name type="scientific">Wolfiporia cocos (strain MD-104)</name>
    <name type="common">Brown rot fungus</name>
    <dbReference type="NCBI Taxonomy" id="742152"/>
    <lineage>
        <taxon>Eukaryota</taxon>
        <taxon>Fungi</taxon>
        <taxon>Dikarya</taxon>
        <taxon>Basidiomycota</taxon>
        <taxon>Agaricomycotina</taxon>
        <taxon>Agaricomycetes</taxon>
        <taxon>Polyporales</taxon>
        <taxon>Phaeolaceae</taxon>
        <taxon>Wolfiporia</taxon>
    </lineage>
</organism>
<dbReference type="OMA" id="ETSEWAI"/>
<dbReference type="Proteomes" id="UP000218811">
    <property type="component" value="Unassembled WGS sequence"/>
</dbReference>
<dbReference type="AlphaFoldDB" id="A0A2H3IU90"/>
<evidence type="ECO:0008006" key="3">
    <source>
        <dbReference type="Google" id="ProtNLM"/>
    </source>
</evidence>
<evidence type="ECO:0000313" key="2">
    <source>
        <dbReference type="Proteomes" id="UP000218811"/>
    </source>
</evidence>
<gene>
    <name evidence="1" type="ORF">WOLCODRAFT_41260</name>
</gene>
<sequence length="87" mass="9999">SYCIDLSANLQRQGIHDVFHLSLLQVHSPNDDRLFPGRLDSQVVELEDKDDEWAISEIVAHRGAREEAIFEAVWKSGNCTWVPYFTI</sequence>
<evidence type="ECO:0000313" key="1">
    <source>
        <dbReference type="EMBL" id="PCH33281.1"/>
    </source>
</evidence>
<proteinExistence type="predicted"/>
<reference evidence="1 2" key="1">
    <citation type="journal article" date="2012" name="Science">
        <title>The Paleozoic origin of enzymatic lignin decomposition reconstructed from 31 fungal genomes.</title>
        <authorList>
            <person name="Floudas D."/>
            <person name="Binder M."/>
            <person name="Riley R."/>
            <person name="Barry K."/>
            <person name="Blanchette R.A."/>
            <person name="Henrissat B."/>
            <person name="Martinez A.T."/>
            <person name="Otillar R."/>
            <person name="Spatafora J.W."/>
            <person name="Yadav J.S."/>
            <person name="Aerts A."/>
            <person name="Benoit I."/>
            <person name="Boyd A."/>
            <person name="Carlson A."/>
            <person name="Copeland A."/>
            <person name="Coutinho P.M."/>
            <person name="de Vries R.P."/>
            <person name="Ferreira P."/>
            <person name="Findley K."/>
            <person name="Foster B."/>
            <person name="Gaskell J."/>
            <person name="Glotzer D."/>
            <person name="Gorecki P."/>
            <person name="Heitman J."/>
            <person name="Hesse C."/>
            <person name="Hori C."/>
            <person name="Igarashi K."/>
            <person name="Jurgens J.A."/>
            <person name="Kallen N."/>
            <person name="Kersten P."/>
            <person name="Kohler A."/>
            <person name="Kuees U."/>
            <person name="Kumar T.K.A."/>
            <person name="Kuo A."/>
            <person name="LaButti K."/>
            <person name="Larrondo L.F."/>
            <person name="Lindquist E."/>
            <person name="Ling A."/>
            <person name="Lombard V."/>
            <person name="Lucas S."/>
            <person name="Lundell T."/>
            <person name="Martin R."/>
            <person name="McLaughlin D.J."/>
            <person name="Morgenstern I."/>
            <person name="Morin E."/>
            <person name="Murat C."/>
            <person name="Nagy L.G."/>
            <person name="Nolan M."/>
            <person name="Ohm R.A."/>
            <person name="Patyshakuliyeva A."/>
            <person name="Rokas A."/>
            <person name="Ruiz-Duenas F.J."/>
            <person name="Sabat G."/>
            <person name="Salamov A."/>
            <person name="Samejima M."/>
            <person name="Schmutz J."/>
            <person name="Slot J.C."/>
            <person name="St John F."/>
            <person name="Stenlid J."/>
            <person name="Sun H."/>
            <person name="Sun S."/>
            <person name="Syed K."/>
            <person name="Tsang A."/>
            <person name="Wiebenga A."/>
            <person name="Young D."/>
            <person name="Pisabarro A."/>
            <person name="Eastwood D.C."/>
            <person name="Martin F."/>
            <person name="Cullen D."/>
            <person name="Grigoriev I.V."/>
            <person name="Hibbett D.S."/>
        </authorList>
    </citation>
    <scope>NUCLEOTIDE SEQUENCE [LARGE SCALE GENOMIC DNA]</scope>
    <source>
        <strain evidence="1 2">MD-104</strain>
    </source>
</reference>
<dbReference type="InterPro" id="IPR016197">
    <property type="entry name" value="Chromo-like_dom_sf"/>
</dbReference>
<dbReference type="EMBL" id="KB467831">
    <property type="protein sequence ID" value="PCH33281.1"/>
    <property type="molecule type" value="Genomic_DNA"/>
</dbReference>
<dbReference type="STRING" id="742152.A0A2H3IU90"/>
<name>A0A2H3IU90_WOLCO</name>
<feature type="non-terminal residue" evidence="1">
    <location>
        <position position="87"/>
    </location>
</feature>
<protein>
    <recommendedName>
        <fullName evidence="3">Chromo domain-containing protein</fullName>
    </recommendedName>
</protein>